<proteinExistence type="predicted"/>
<keyword evidence="2 4" id="KW-0547">Nucleotide-binding</keyword>
<dbReference type="EMBL" id="AUZJ01000042">
    <property type="protein sequence ID" value="ERF60502.1"/>
    <property type="molecule type" value="Genomic_DNA"/>
</dbReference>
<dbReference type="SUPFAM" id="SSF52440">
    <property type="entry name" value="PreATP-grasp domain"/>
    <property type="match status" value="1"/>
</dbReference>
<evidence type="ECO:0000256" key="1">
    <source>
        <dbReference type="ARBA" id="ARBA00022598"/>
    </source>
</evidence>
<feature type="domain" description="ATP-grasp" evidence="5">
    <location>
        <begin position="111"/>
        <end position="308"/>
    </location>
</feature>
<dbReference type="GO" id="GO:0046872">
    <property type="term" value="F:metal ion binding"/>
    <property type="evidence" value="ECO:0007669"/>
    <property type="project" value="InterPro"/>
</dbReference>
<dbReference type="InterPro" id="IPR040570">
    <property type="entry name" value="LAL_C2"/>
</dbReference>
<dbReference type="AlphaFoldDB" id="U1F8W8"/>
<dbReference type="InterPro" id="IPR052032">
    <property type="entry name" value="ATP-dep_AA_Ligase"/>
</dbReference>
<evidence type="ECO:0000256" key="2">
    <source>
        <dbReference type="ARBA" id="ARBA00022741"/>
    </source>
</evidence>
<evidence type="ECO:0000313" key="9">
    <source>
        <dbReference type="Proteomes" id="UP000016646"/>
    </source>
</evidence>
<evidence type="ECO:0000313" key="6">
    <source>
        <dbReference type="EMBL" id="ERF60502.1"/>
    </source>
</evidence>
<evidence type="ECO:0000313" key="7">
    <source>
        <dbReference type="EMBL" id="ERJ97745.1"/>
    </source>
</evidence>
<evidence type="ECO:0000259" key="5">
    <source>
        <dbReference type="PROSITE" id="PS50975"/>
    </source>
</evidence>
<keyword evidence="3 4" id="KW-0067">ATP-binding</keyword>
<dbReference type="Gene3D" id="3.40.50.20">
    <property type="match status" value="1"/>
</dbReference>
<dbReference type="PROSITE" id="PS50975">
    <property type="entry name" value="ATP_GRASP"/>
    <property type="match status" value="1"/>
</dbReference>
<dbReference type="GO" id="GO:0016874">
    <property type="term" value="F:ligase activity"/>
    <property type="evidence" value="ECO:0007669"/>
    <property type="project" value="UniProtKB-KW"/>
</dbReference>
<keyword evidence="9" id="KW-1185">Reference proteome</keyword>
<dbReference type="Proteomes" id="UP000016412">
    <property type="component" value="Unassembled WGS sequence"/>
</dbReference>
<dbReference type="EMBL" id="AVQI01000084">
    <property type="protein sequence ID" value="ERJ97745.1"/>
    <property type="molecule type" value="Genomic_DNA"/>
</dbReference>
<dbReference type="PANTHER" id="PTHR43585">
    <property type="entry name" value="FUMIPYRROLE BIOSYNTHESIS PROTEIN C"/>
    <property type="match status" value="1"/>
</dbReference>
<sequence length="585" mass="63370">MDKNILILGAGFLQKPAIEAAKNIGCRAVVVDANEGAVCVGLSDRFERIDLKDKEGIYEFAKKLQKEGGLAAIFTAGTDFSASVSYAGERLGLFCHSYEAACNASGKVLMRQKFSEAGVPSPKFFGVTKKESELDFVKKCVRELGFPCVVKPVDNMGGRGCRMIRSEDEAEDALQTALASSRTENAILEEYMSGDEYSIDALICDGAMTITGFADRHIFFPPYFIETGHTMPTAISDAKKNELIAVFALAAKALGLSCGAAKADIKYTEKGPMIGEVAARLSGGFMSGWTYPYASHCNLTEQALLIACGKTPSFLEVHRKRIPFTPPSSCGNCRAPYELYELPCVDASAERAWISIPGIVKEVSGLERARSVPFVKDVFPRSGAGDAVVFPHNNVQKCGNVISSSPSRKDSIAAAEKAVSKIVLRLEPCVPETDAFFTDAEAAASKSCTAENRTADKTAKAQSLVQKAEVNSLRFPPDAYRAVCSAVESEDAYACSEIDTASVTGVIPKGVRVSDCVPRFLRRLYESDERDWNHRSFAESCALFDEVCPDHPELDAKKFWRAGLRGGVQGMLYFADTIDRANTGF</sequence>
<dbReference type="eggNOG" id="COG1181">
    <property type="taxonomic scope" value="Bacteria"/>
</dbReference>
<dbReference type="Gene3D" id="3.30.470.20">
    <property type="entry name" value="ATP-grasp fold, B domain"/>
    <property type="match status" value="1"/>
</dbReference>
<evidence type="ECO:0000256" key="4">
    <source>
        <dbReference type="PROSITE-ProRule" id="PRU00409"/>
    </source>
</evidence>
<dbReference type="PANTHER" id="PTHR43585:SF2">
    <property type="entry name" value="ATP-GRASP ENZYME FSQD"/>
    <property type="match status" value="1"/>
</dbReference>
<dbReference type="InterPro" id="IPR016185">
    <property type="entry name" value="PreATP-grasp_dom_sf"/>
</dbReference>
<dbReference type="PATRIC" id="fig|1125725.3.peg.1520"/>
<dbReference type="InterPro" id="IPR013815">
    <property type="entry name" value="ATP_grasp_subdomain_1"/>
</dbReference>
<organism evidence="6 8">
    <name type="scientific">Treponema socranskii subsp. socranskii VPI DR56BR1116 = ATCC 35536</name>
    <dbReference type="NCBI Taxonomy" id="1125725"/>
    <lineage>
        <taxon>Bacteria</taxon>
        <taxon>Pseudomonadati</taxon>
        <taxon>Spirochaetota</taxon>
        <taxon>Spirochaetia</taxon>
        <taxon>Spirochaetales</taxon>
        <taxon>Treponemataceae</taxon>
        <taxon>Treponema</taxon>
    </lineage>
</organism>
<evidence type="ECO:0000313" key="8">
    <source>
        <dbReference type="Proteomes" id="UP000016412"/>
    </source>
</evidence>
<gene>
    <name evidence="7" type="ORF">HMPREF0860_0501</name>
    <name evidence="6" type="ORF">HMPREF1325_1507</name>
</gene>
<evidence type="ECO:0000256" key="3">
    <source>
        <dbReference type="ARBA" id="ARBA00022840"/>
    </source>
</evidence>
<keyword evidence="1 6" id="KW-0436">Ligase</keyword>
<accession>U1F8W8</accession>
<dbReference type="Gene3D" id="3.30.1490.20">
    <property type="entry name" value="ATP-grasp fold, A domain"/>
    <property type="match status" value="1"/>
</dbReference>
<protein>
    <submittedName>
        <fullName evidence="6">Phosphoribosylamine--glycine ligase-like protein</fullName>
    </submittedName>
</protein>
<reference evidence="8 9" key="1">
    <citation type="submission" date="2013-08" db="EMBL/GenBank/DDBJ databases">
        <authorList>
            <person name="Durkin A.S."/>
            <person name="Haft D.R."/>
            <person name="McCorrison J."/>
            <person name="Torralba M."/>
            <person name="Gillis M."/>
            <person name="Haft D.H."/>
            <person name="Methe B."/>
            <person name="Sutton G."/>
            <person name="Nelson K.E."/>
        </authorList>
    </citation>
    <scope>NUCLEOTIDE SEQUENCE [LARGE SCALE GENOMIC DNA]</scope>
    <source>
        <strain evidence="7 9">ATCC 35536</strain>
        <strain evidence="6 8">VPI DR56BR1116</strain>
    </source>
</reference>
<dbReference type="InterPro" id="IPR011761">
    <property type="entry name" value="ATP-grasp"/>
</dbReference>
<dbReference type="SUPFAM" id="SSF56059">
    <property type="entry name" value="Glutathione synthetase ATP-binding domain-like"/>
    <property type="match status" value="1"/>
</dbReference>
<dbReference type="OrthoDB" id="9803907at2"/>
<dbReference type="Pfam" id="PF18603">
    <property type="entry name" value="LAL_C2"/>
    <property type="match status" value="1"/>
</dbReference>
<dbReference type="Proteomes" id="UP000016646">
    <property type="component" value="Unassembled WGS sequence"/>
</dbReference>
<dbReference type="Pfam" id="PF13535">
    <property type="entry name" value="ATP-grasp_4"/>
    <property type="match status" value="1"/>
</dbReference>
<comment type="caution">
    <text evidence="6">The sequence shown here is derived from an EMBL/GenBank/DDBJ whole genome shotgun (WGS) entry which is preliminary data.</text>
</comment>
<name>U1F8W8_TRESO</name>
<dbReference type="GO" id="GO:0005524">
    <property type="term" value="F:ATP binding"/>
    <property type="evidence" value="ECO:0007669"/>
    <property type="project" value="UniProtKB-UniRule"/>
</dbReference>
<dbReference type="RefSeq" id="WP_021330554.1">
    <property type="nucleotide sequence ID" value="NZ_AUZJ01000042.1"/>
</dbReference>
<dbReference type="STRING" id="1125725.HMPREF1325_1507"/>